<gene>
    <name evidence="5" type="ORF">NC661_11655</name>
</gene>
<organism evidence="5 6">
    <name type="scientific">Aquibacillus koreensis</name>
    <dbReference type="NCBI Taxonomy" id="279446"/>
    <lineage>
        <taxon>Bacteria</taxon>
        <taxon>Bacillati</taxon>
        <taxon>Bacillota</taxon>
        <taxon>Bacilli</taxon>
        <taxon>Bacillales</taxon>
        <taxon>Bacillaceae</taxon>
        <taxon>Aquibacillus</taxon>
    </lineage>
</organism>
<dbReference type="InterPro" id="IPR014755">
    <property type="entry name" value="Cu-Rt/internalin_Ig-like"/>
</dbReference>
<sequence length="746" mass="84983">MKKSLLWWFCGGIGIIIAAFGIFYLFSNDITAQITSTSSYATESKDWSIQFSEQMNPDTFTKESVSVLNEAGEKITVEMKWNADNTILTILPPNNGYTIGGKYAITITDQVLTANGKHLTSSFNHEFETVANLPNIKDEEQLLTLMRERTEKQRQFYETSEGTEEESADAASDGASAFSSSSNDTTTSETNVQVEGIDEGDTVKLDGDYLYYARDHDIVIASTNGKESSVVSKIEEQDYYVQQLYLHNDLLISIGHSNRTIRNDILEDKTSELDYRHFYTNQSTVYIYDISDKQNPKQMREFTIEGSINSTRKMDGFLYLVGNNHPPYYYYHEEEDPNMESIEIRPFIKDTAVSNQGRPIDYKDMYFFPESDDETFMVLSSIDLNDMDKEANVETYLGASNQLYMSKNHLYTAVNKYDLNEDTSNSNMVDIAMPRVADTEIIQFHINDGDMTYNASTVVNGTLINQFSMDERNDTFRVATTKGNMWEGEEPSTNNLYTFDTELNPLGSVEGLAENERIYSVRFMENVAYMVTFRETDPLFVIDLADAKNPEVLGELKIPGFSNYLHPLDDNHVIGFGHHTELEDVPGRDEPRVLDAGLKISVFDVSDPTDPKEKFIEILGQGGSHSEISYNHKSLYQHPDENLFGIPAELYETKTINKGDASYQDHVYVYEGAFLYNISPVDGITLKDTITHQPDNVKQYPKWESRIQRMVSVGDTLYTLSFDQMKAYNLNDETILKTIEFPEQKY</sequence>
<protein>
    <submittedName>
        <fullName evidence="5">Beta-propeller domain-containing protein</fullName>
    </submittedName>
</protein>
<evidence type="ECO:0000256" key="2">
    <source>
        <dbReference type="SAM" id="MobiDB-lite"/>
    </source>
</evidence>
<feature type="domain" description="SbsA Ig-like" evidence="4">
    <location>
        <begin position="44"/>
        <end position="129"/>
    </location>
</feature>
<dbReference type="InterPro" id="IPR032812">
    <property type="entry name" value="SbsA_Ig"/>
</dbReference>
<dbReference type="Gene3D" id="2.60.40.1220">
    <property type="match status" value="1"/>
</dbReference>
<feature type="region of interest" description="Disordered" evidence="2">
    <location>
        <begin position="154"/>
        <end position="198"/>
    </location>
</feature>
<proteinExistence type="predicted"/>
<accession>A0A9X3WMQ8</accession>
<comment type="caution">
    <text evidence="5">The sequence shown here is derived from an EMBL/GenBank/DDBJ whole genome shotgun (WGS) entry which is preliminary data.</text>
</comment>
<evidence type="ECO:0000313" key="6">
    <source>
        <dbReference type="Proteomes" id="UP001145072"/>
    </source>
</evidence>
<keyword evidence="3" id="KW-1133">Transmembrane helix</keyword>
<feature type="compositionally biased region" description="Low complexity" evidence="2">
    <location>
        <begin position="169"/>
        <end position="191"/>
    </location>
</feature>
<evidence type="ECO:0000256" key="3">
    <source>
        <dbReference type="SAM" id="Phobius"/>
    </source>
</evidence>
<keyword evidence="6" id="KW-1185">Reference proteome</keyword>
<dbReference type="InterPro" id="IPR019198">
    <property type="entry name" value="Beta_propeller_containing"/>
</dbReference>
<dbReference type="Pfam" id="PF09826">
    <property type="entry name" value="Beta_propel"/>
    <property type="match status" value="1"/>
</dbReference>
<feature type="transmembrane region" description="Helical" evidence="3">
    <location>
        <begin position="5"/>
        <end position="26"/>
    </location>
</feature>
<evidence type="ECO:0000256" key="1">
    <source>
        <dbReference type="ARBA" id="ARBA00022729"/>
    </source>
</evidence>
<dbReference type="RefSeq" id="WP_259867594.1">
    <property type="nucleotide sequence ID" value="NZ_JAMQJZ010000008.1"/>
</dbReference>
<keyword evidence="1" id="KW-0732">Signal</keyword>
<evidence type="ECO:0000259" key="4">
    <source>
        <dbReference type="Pfam" id="PF13205"/>
    </source>
</evidence>
<dbReference type="Pfam" id="PF13205">
    <property type="entry name" value="Big_5"/>
    <property type="match status" value="1"/>
</dbReference>
<dbReference type="Proteomes" id="UP001145072">
    <property type="component" value="Unassembled WGS sequence"/>
</dbReference>
<evidence type="ECO:0000313" key="5">
    <source>
        <dbReference type="EMBL" id="MDC3421026.1"/>
    </source>
</evidence>
<keyword evidence="3" id="KW-0472">Membrane</keyword>
<reference evidence="5" key="1">
    <citation type="submission" date="2022-06" db="EMBL/GenBank/DDBJ databases">
        <title>Aquibacillus sp. a new bacterium isolated from soil saline samples.</title>
        <authorList>
            <person name="Galisteo C."/>
            <person name="De La Haba R."/>
            <person name="Sanchez-Porro C."/>
            <person name="Ventosa A."/>
        </authorList>
    </citation>
    <scope>NUCLEOTIDE SEQUENCE</scope>
    <source>
        <strain evidence="5">JCM 12387</strain>
    </source>
</reference>
<dbReference type="EMBL" id="JAMQJZ010000008">
    <property type="protein sequence ID" value="MDC3421026.1"/>
    <property type="molecule type" value="Genomic_DNA"/>
</dbReference>
<keyword evidence="3" id="KW-0812">Transmembrane</keyword>
<dbReference type="AlphaFoldDB" id="A0A9X3WMQ8"/>
<name>A0A9X3WMQ8_9BACI</name>